<dbReference type="NCBIfam" id="TIGR00196">
    <property type="entry name" value="yjeF_cterm"/>
    <property type="match status" value="1"/>
</dbReference>
<dbReference type="Gene3D" id="3.40.1190.20">
    <property type="match status" value="1"/>
</dbReference>
<comment type="function">
    <text evidence="6">Catalyzes the dehydration of the S-form of NAD(P)HX at the expense of ADP, which is converted to AMP. Together with NAD(P)HX epimerase, which catalyzes the epimerization of the S- and R-forms, the enzyme allows the repair of both epimers of NAD(P)HX, a damaged form of NAD(P)H that is a result of enzymatic or heat-dependent hydration.</text>
</comment>
<dbReference type="InterPro" id="IPR029056">
    <property type="entry name" value="Ribokinase-like"/>
</dbReference>
<evidence type="ECO:0000256" key="2">
    <source>
        <dbReference type="ARBA" id="ARBA00022840"/>
    </source>
</evidence>
<keyword evidence="9" id="KW-1185">Reference proteome</keyword>
<reference evidence="9" key="1">
    <citation type="submission" date="2016-11" db="EMBL/GenBank/DDBJ databases">
        <authorList>
            <person name="Varghese N."/>
            <person name="Submissions S."/>
        </authorList>
    </citation>
    <scope>NUCLEOTIDE SEQUENCE [LARGE SCALE GENOMIC DNA]</scope>
    <source>
        <strain evidence="9">UWOS</strain>
    </source>
</reference>
<feature type="binding site" evidence="6">
    <location>
        <position position="157"/>
    </location>
    <ligand>
        <name>(6S)-NADPHX</name>
        <dbReference type="ChEBI" id="CHEBI:64076"/>
    </ligand>
</feature>
<dbReference type="GO" id="GO:0052855">
    <property type="term" value="F:ADP-dependent NAD(P)H-hydrate dehydratase activity"/>
    <property type="evidence" value="ECO:0007669"/>
    <property type="project" value="UniProtKB-UniRule"/>
</dbReference>
<feature type="binding site" evidence="6">
    <location>
        <position position="223"/>
    </location>
    <ligand>
        <name>(6S)-NADPHX</name>
        <dbReference type="ChEBI" id="CHEBI:64076"/>
    </ligand>
</feature>
<organism evidence="8 9">
    <name type="scientific">Fibrobacter intestinalis</name>
    <dbReference type="NCBI Taxonomy" id="28122"/>
    <lineage>
        <taxon>Bacteria</taxon>
        <taxon>Pseudomonadati</taxon>
        <taxon>Fibrobacterota</taxon>
        <taxon>Fibrobacteria</taxon>
        <taxon>Fibrobacterales</taxon>
        <taxon>Fibrobacteraceae</taxon>
        <taxon>Fibrobacter</taxon>
    </lineage>
</organism>
<name>A0A1M6PVK0_9BACT</name>
<comment type="similarity">
    <text evidence="6">Belongs to the NnrD/CARKD family.</text>
</comment>
<dbReference type="PANTHER" id="PTHR12592:SF0">
    <property type="entry name" value="ATP-DEPENDENT (S)-NAD(P)H-HYDRATE DEHYDRATASE"/>
    <property type="match status" value="1"/>
</dbReference>
<protein>
    <recommendedName>
        <fullName evidence="6">ADP-dependent (S)-NAD(P)H-hydrate dehydratase</fullName>
        <ecNumber evidence="6">4.2.1.136</ecNumber>
    </recommendedName>
    <alternativeName>
        <fullName evidence="6">ADP-dependent NAD(P)HX dehydratase</fullName>
    </alternativeName>
</protein>
<dbReference type="InterPro" id="IPR000631">
    <property type="entry name" value="CARKD"/>
</dbReference>
<evidence type="ECO:0000256" key="1">
    <source>
        <dbReference type="ARBA" id="ARBA00022741"/>
    </source>
</evidence>
<dbReference type="AlphaFoldDB" id="A0A1M6PVK0"/>
<feature type="domain" description="YjeF C-terminal" evidence="7">
    <location>
        <begin position="1"/>
        <end position="282"/>
    </location>
</feature>
<keyword evidence="2 6" id="KW-0067">ATP-binding</keyword>
<gene>
    <name evidence="6" type="primary">nnrD</name>
    <name evidence="8" type="ORF">SAMN05720469_101138</name>
</gene>
<evidence type="ECO:0000256" key="5">
    <source>
        <dbReference type="ARBA" id="ARBA00023239"/>
    </source>
</evidence>
<dbReference type="EC" id="4.2.1.136" evidence="6"/>
<evidence type="ECO:0000256" key="4">
    <source>
        <dbReference type="ARBA" id="ARBA00023027"/>
    </source>
</evidence>
<evidence type="ECO:0000256" key="6">
    <source>
        <dbReference type="HAMAP-Rule" id="MF_01965"/>
    </source>
</evidence>
<evidence type="ECO:0000313" key="9">
    <source>
        <dbReference type="Proteomes" id="UP000184275"/>
    </source>
</evidence>
<feature type="binding site" evidence="6">
    <location>
        <position position="30"/>
    </location>
    <ligand>
        <name>(6S)-NADPHX</name>
        <dbReference type="ChEBI" id="CHEBI:64076"/>
    </ligand>
</feature>
<keyword evidence="3 6" id="KW-0521">NADP</keyword>
<dbReference type="GO" id="GO:0016301">
    <property type="term" value="F:kinase activity"/>
    <property type="evidence" value="ECO:0007669"/>
    <property type="project" value="UniProtKB-KW"/>
</dbReference>
<feature type="binding site" evidence="6">
    <location>
        <position position="222"/>
    </location>
    <ligand>
        <name>AMP</name>
        <dbReference type="ChEBI" id="CHEBI:456215"/>
    </ligand>
</feature>
<keyword evidence="8" id="KW-0808">Transferase</keyword>
<keyword evidence="8" id="KW-0418">Kinase</keyword>
<dbReference type="CDD" id="cd01171">
    <property type="entry name" value="YXKO-related"/>
    <property type="match status" value="1"/>
</dbReference>
<dbReference type="GO" id="GO:0052856">
    <property type="term" value="F:NAD(P)HX epimerase activity"/>
    <property type="evidence" value="ECO:0007669"/>
    <property type="project" value="TreeGrafter"/>
</dbReference>
<proteinExistence type="inferred from homology"/>
<evidence type="ECO:0000313" key="8">
    <source>
        <dbReference type="EMBL" id="SHK11979.1"/>
    </source>
</evidence>
<dbReference type="EMBL" id="FRAW01000001">
    <property type="protein sequence ID" value="SHK11979.1"/>
    <property type="molecule type" value="Genomic_DNA"/>
</dbReference>
<dbReference type="GO" id="GO:0110051">
    <property type="term" value="P:metabolite repair"/>
    <property type="evidence" value="ECO:0007669"/>
    <property type="project" value="TreeGrafter"/>
</dbReference>
<dbReference type="HAMAP" id="MF_01965">
    <property type="entry name" value="NADHX_dehydratase"/>
    <property type="match status" value="1"/>
</dbReference>
<comment type="subunit">
    <text evidence="6">Homotetramer.</text>
</comment>
<dbReference type="PANTHER" id="PTHR12592">
    <property type="entry name" value="ATP-DEPENDENT (S)-NAD(P)H-HYDRATE DEHYDRATASE FAMILY MEMBER"/>
    <property type="match status" value="1"/>
</dbReference>
<dbReference type="PROSITE" id="PS51383">
    <property type="entry name" value="YJEF_C_3"/>
    <property type="match status" value="1"/>
</dbReference>
<comment type="catalytic activity">
    <reaction evidence="6">
        <text>(6S)-NADHX + ADP = AMP + phosphate + NADH + H(+)</text>
        <dbReference type="Rhea" id="RHEA:32223"/>
        <dbReference type="ChEBI" id="CHEBI:15378"/>
        <dbReference type="ChEBI" id="CHEBI:43474"/>
        <dbReference type="ChEBI" id="CHEBI:57945"/>
        <dbReference type="ChEBI" id="CHEBI:64074"/>
        <dbReference type="ChEBI" id="CHEBI:456215"/>
        <dbReference type="ChEBI" id="CHEBI:456216"/>
        <dbReference type="EC" id="4.2.1.136"/>
    </reaction>
</comment>
<evidence type="ECO:0000259" key="7">
    <source>
        <dbReference type="PROSITE" id="PS51383"/>
    </source>
</evidence>
<keyword evidence="1 6" id="KW-0547">Nucleotide-binding</keyword>
<keyword evidence="4 6" id="KW-0520">NAD</keyword>
<comment type="cofactor">
    <cofactor evidence="6">
        <name>Mg(2+)</name>
        <dbReference type="ChEBI" id="CHEBI:18420"/>
    </cofactor>
</comment>
<dbReference type="GO" id="GO:0046496">
    <property type="term" value="P:nicotinamide nucleotide metabolic process"/>
    <property type="evidence" value="ECO:0007669"/>
    <property type="project" value="UniProtKB-UniRule"/>
</dbReference>
<feature type="binding site" evidence="6">
    <location>
        <begin position="194"/>
        <end position="198"/>
    </location>
    <ligand>
        <name>AMP</name>
        <dbReference type="ChEBI" id="CHEBI:456215"/>
    </ligand>
</feature>
<dbReference type="RefSeq" id="WP_073301771.1">
    <property type="nucleotide sequence ID" value="NZ_FRAW01000001.1"/>
</dbReference>
<dbReference type="Proteomes" id="UP000184275">
    <property type="component" value="Unassembled WGS sequence"/>
</dbReference>
<keyword evidence="5 6" id="KW-0456">Lyase</keyword>
<dbReference type="SUPFAM" id="SSF53613">
    <property type="entry name" value="Ribokinase-like"/>
    <property type="match status" value="1"/>
</dbReference>
<sequence length="283" mass="29908">MHLPCRPADSNKSTFGSVLNIAGSVHFRGAAYLSTVSALRVGAGYATLAAIPPVIDAVAAKLSEAIFLPLPQDGATISRDAVFTLSSQIKSGTICSFGCGISALQNASVNLSETTDELLNIFIQKRTPLVLDADGLNLLAKSPISFRFGNRCVMTPHPMELARLLHTDVEQIQKNRLDAAREASKKYEAIVLLKGHRTVIALGEHGEINETGNSALAKAGSGDCLTGVIAGLLAQKMEPFDAAVLGAHIHGLAGEMASKDFSEYGVLASDLPSYIARIIRDLK</sequence>
<feature type="binding site" evidence="6">
    <location>
        <position position="100"/>
    </location>
    <ligand>
        <name>(6S)-NADPHX</name>
        <dbReference type="ChEBI" id="CHEBI:64076"/>
    </ligand>
</feature>
<accession>A0A1M6PVK0</accession>
<dbReference type="GO" id="GO:0005524">
    <property type="term" value="F:ATP binding"/>
    <property type="evidence" value="ECO:0007669"/>
    <property type="project" value="UniProtKB-KW"/>
</dbReference>
<evidence type="ECO:0000256" key="3">
    <source>
        <dbReference type="ARBA" id="ARBA00022857"/>
    </source>
</evidence>
<dbReference type="Pfam" id="PF01256">
    <property type="entry name" value="Carb_kinase"/>
    <property type="match status" value="1"/>
</dbReference>
<comment type="catalytic activity">
    <reaction evidence="6">
        <text>(6S)-NADPHX + ADP = AMP + phosphate + NADPH + H(+)</text>
        <dbReference type="Rhea" id="RHEA:32235"/>
        <dbReference type="ChEBI" id="CHEBI:15378"/>
        <dbReference type="ChEBI" id="CHEBI:43474"/>
        <dbReference type="ChEBI" id="CHEBI:57783"/>
        <dbReference type="ChEBI" id="CHEBI:64076"/>
        <dbReference type="ChEBI" id="CHEBI:456215"/>
        <dbReference type="ChEBI" id="CHEBI:456216"/>
        <dbReference type="EC" id="4.2.1.136"/>
    </reaction>
</comment>